<feature type="binding site" evidence="9">
    <location>
        <begin position="150"/>
        <end position="151"/>
    </location>
    <ligand>
        <name>GTP</name>
        <dbReference type="ChEBI" id="CHEBI:37565"/>
    </ligand>
</feature>
<gene>
    <name evidence="11" type="ORF">Z517_05566</name>
</gene>
<evidence type="ECO:0000313" key="11">
    <source>
        <dbReference type="EMBL" id="KIW82539.1"/>
    </source>
</evidence>
<dbReference type="SUPFAM" id="SSF47895">
    <property type="entry name" value="Transducin (alpha subunit), insertion domain"/>
    <property type="match status" value="1"/>
</dbReference>
<dbReference type="HOGENOM" id="CLU_014184_6_0_1"/>
<dbReference type="PROSITE" id="PS51882">
    <property type="entry name" value="G_ALPHA"/>
    <property type="match status" value="1"/>
</dbReference>
<dbReference type="Gene3D" id="1.10.400.10">
    <property type="entry name" value="GI Alpha 1, domain 2-like"/>
    <property type="match status" value="1"/>
</dbReference>
<accession>A0A0D2HDL0</accession>
<organism evidence="11 12">
    <name type="scientific">Fonsecaea pedrosoi CBS 271.37</name>
    <dbReference type="NCBI Taxonomy" id="1442368"/>
    <lineage>
        <taxon>Eukaryota</taxon>
        <taxon>Fungi</taxon>
        <taxon>Dikarya</taxon>
        <taxon>Ascomycota</taxon>
        <taxon>Pezizomycotina</taxon>
        <taxon>Eurotiomycetes</taxon>
        <taxon>Chaetothyriomycetidae</taxon>
        <taxon>Chaetothyriales</taxon>
        <taxon>Herpotrichiellaceae</taxon>
        <taxon>Fonsecaea</taxon>
    </lineage>
</organism>
<dbReference type="VEuPathDB" id="FungiDB:Z517_05566"/>
<dbReference type="OrthoDB" id="5817230at2759"/>
<dbReference type="GO" id="GO:0046872">
    <property type="term" value="F:metal ion binding"/>
    <property type="evidence" value="ECO:0007669"/>
    <property type="project" value="UniProtKB-KW"/>
</dbReference>
<dbReference type="GO" id="GO:0005737">
    <property type="term" value="C:cytoplasm"/>
    <property type="evidence" value="ECO:0007669"/>
    <property type="project" value="TreeGrafter"/>
</dbReference>
<keyword evidence="4 10" id="KW-0460">Magnesium</keyword>
<dbReference type="PRINTS" id="PR00318">
    <property type="entry name" value="GPROTEINA"/>
</dbReference>
<feature type="binding site" evidence="9">
    <location>
        <begin position="201"/>
        <end position="205"/>
    </location>
    <ligand>
        <name>GTP</name>
        <dbReference type="ChEBI" id="CHEBI:37565"/>
    </ligand>
</feature>
<keyword evidence="1" id="KW-0519">Myristate</keyword>
<feature type="binding site" evidence="9">
    <location>
        <begin position="270"/>
        <end position="273"/>
    </location>
    <ligand>
        <name>GTP</name>
        <dbReference type="ChEBI" id="CHEBI:37565"/>
    </ligand>
</feature>
<evidence type="ECO:0000256" key="8">
    <source>
        <dbReference type="ARBA" id="ARBA00023288"/>
    </source>
</evidence>
<dbReference type="SUPFAM" id="SSF52540">
    <property type="entry name" value="P-loop containing nucleoside triphosphate hydrolases"/>
    <property type="match status" value="1"/>
</dbReference>
<dbReference type="InterPro" id="IPR001019">
    <property type="entry name" value="Gprotein_alpha_su"/>
</dbReference>
<evidence type="ECO:0000256" key="1">
    <source>
        <dbReference type="ARBA" id="ARBA00022707"/>
    </source>
</evidence>
<evidence type="ECO:0000256" key="10">
    <source>
        <dbReference type="PIRSR" id="PIRSR601019-2"/>
    </source>
</evidence>
<dbReference type="GO" id="GO:0005525">
    <property type="term" value="F:GTP binding"/>
    <property type="evidence" value="ECO:0007669"/>
    <property type="project" value="UniProtKB-KW"/>
</dbReference>
<dbReference type="Pfam" id="PF00503">
    <property type="entry name" value="G-alpha"/>
    <property type="match status" value="1"/>
</dbReference>
<dbReference type="GO" id="GO:0031683">
    <property type="term" value="F:G-protein beta/gamma-subunit complex binding"/>
    <property type="evidence" value="ECO:0007669"/>
    <property type="project" value="InterPro"/>
</dbReference>
<dbReference type="PANTHER" id="PTHR10218:SF302">
    <property type="entry name" value="GUANINE NUCLEOTIDE-BINDING PROTEIN ALPHA-5 SUBUNIT"/>
    <property type="match status" value="1"/>
</dbReference>
<evidence type="ECO:0000256" key="3">
    <source>
        <dbReference type="ARBA" id="ARBA00022741"/>
    </source>
</evidence>
<dbReference type="FunFam" id="1.10.400.10:FF:000007">
    <property type="entry name" value="Guanine nucleotide-binding protein subunit alpha"/>
    <property type="match status" value="1"/>
</dbReference>
<feature type="binding site" evidence="9">
    <location>
        <position position="323"/>
    </location>
    <ligand>
        <name>GTP</name>
        <dbReference type="ChEBI" id="CHEBI:37565"/>
    </ligand>
</feature>
<keyword evidence="2 10" id="KW-0479">Metal-binding</keyword>
<evidence type="ECO:0000256" key="7">
    <source>
        <dbReference type="ARBA" id="ARBA00023224"/>
    </source>
</evidence>
<sequence>MGCALGKEDRRRRMSHFRVERRLRHDQQSREKEVKILMLGAGESGKSTVLKQLKLVNGGGYSADERWYFKGVIFANIIQSMQAVLEAMDVLGIPFSNPASDRHASAVLSQRQKMTAAELSPEVNHAIKALWADAGVKTCLSRCNEFQVSDSARYYFDSIDRISSPNFVPDDQDILRSRQKTTGVAEFAFTSNKDTIYRVIDVGGQRSERKKWMHHFEDVNLILFLVALSEYDQMLYEDGSVNRLQEAINLFRDVCESRWFTHSTVQLVFNKTDLFREKLSHSTLEAFFPDYEGGSDYDAASQYISDKFKSPNQARLPDFFICATDTAQIKTLMGRIVDTMGKRSGPAASENARP</sequence>
<feature type="binding site" evidence="9">
    <location>
        <begin position="43"/>
        <end position="48"/>
    </location>
    <ligand>
        <name>GTP</name>
        <dbReference type="ChEBI" id="CHEBI:37565"/>
    </ligand>
</feature>
<dbReference type="CDD" id="cd00066">
    <property type="entry name" value="G-alpha"/>
    <property type="match status" value="1"/>
</dbReference>
<dbReference type="RefSeq" id="XP_013286347.1">
    <property type="nucleotide sequence ID" value="XM_013430893.1"/>
</dbReference>
<keyword evidence="8" id="KW-0449">Lipoprotein</keyword>
<protein>
    <submittedName>
        <fullName evidence="11">Unplaced genomic scaffold supercont1.3, whole genome shotgun sequence</fullName>
    </submittedName>
</protein>
<name>A0A0D2HDL0_9EURO</name>
<reference evidence="11 12" key="1">
    <citation type="submission" date="2015-01" db="EMBL/GenBank/DDBJ databases">
        <title>The Genome Sequence of Fonsecaea pedrosoi CBS 271.37.</title>
        <authorList>
            <consortium name="The Broad Institute Genomics Platform"/>
            <person name="Cuomo C."/>
            <person name="de Hoog S."/>
            <person name="Gorbushina A."/>
            <person name="Stielow B."/>
            <person name="Teixiera M."/>
            <person name="Abouelleil A."/>
            <person name="Chapman S.B."/>
            <person name="Priest M."/>
            <person name="Young S.K."/>
            <person name="Wortman J."/>
            <person name="Nusbaum C."/>
            <person name="Birren B."/>
        </authorList>
    </citation>
    <scope>NUCLEOTIDE SEQUENCE [LARGE SCALE GENOMIC DNA]</scope>
    <source>
        <strain evidence="11 12">CBS 271.37</strain>
    </source>
</reference>
<dbReference type="FunFam" id="3.40.50.300:FF:003800">
    <property type="entry name" value="Guanine nucleotide-binding protein G(k) subunit alpha"/>
    <property type="match status" value="1"/>
</dbReference>
<keyword evidence="5 9" id="KW-0342">GTP-binding</keyword>
<dbReference type="PANTHER" id="PTHR10218">
    <property type="entry name" value="GTP-BINDING PROTEIN ALPHA SUBUNIT"/>
    <property type="match status" value="1"/>
</dbReference>
<dbReference type="GO" id="GO:0003924">
    <property type="term" value="F:GTPase activity"/>
    <property type="evidence" value="ECO:0007669"/>
    <property type="project" value="InterPro"/>
</dbReference>
<dbReference type="InterPro" id="IPR011025">
    <property type="entry name" value="GproteinA_insert"/>
</dbReference>
<evidence type="ECO:0000256" key="6">
    <source>
        <dbReference type="ARBA" id="ARBA00023139"/>
    </source>
</evidence>
<dbReference type="Proteomes" id="UP000053029">
    <property type="component" value="Unassembled WGS sequence"/>
</dbReference>
<evidence type="ECO:0000256" key="4">
    <source>
        <dbReference type="ARBA" id="ARBA00022842"/>
    </source>
</evidence>
<dbReference type="GO" id="GO:0007188">
    <property type="term" value="P:adenylate cyclase-modulating G protein-coupled receptor signaling pathway"/>
    <property type="evidence" value="ECO:0007669"/>
    <property type="project" value="TreeGrafter"/>
</dbReference>
<proteinExistence type="predicted"/>
<feature type="binding site" evidence="10">
    <location>
        <position position="181"/>
    </location>
    <ligand>
        <name>Mg(2+)</name>
        <dbReference type="ChEBI" id="CHEBI:18420"/>
    </ligand>
</feature>
<feature type="binding site" evidence="9">
    <location>
        <begin position="175"/>
        <end position="181"/>
    </location>
    <ligand>
        <name>GTP</name>
        <dbReference type="ChEBI" id="CHEBI:37565"/>
    </ligand>
</feature>
<dbReference type="GO" id="GO:0001664">
    <property type="term" value="F:G protein-coupled receptor binding"/>
    <property type="evidence" value="ECO:0007669"/>
    <property type="project" value="TreeGrafter"/>
</dbReference>
<evidence type="ECO:0000256" key="2">
    <source>
        <dbReference type="ARBA" id="ARBA00022723"/>
    </source>
</evidence>
<dbReference type="SMART" id="SM00275">
    <property type="entry name" value="G_alpha"/>
    <property type="match status" value="1"/>
</dbReference>
<dbReference type="GO" id="GO:0032502">
    <property type="term" value="P:developmental process"/>
    <property type="evidence" value="ECO:0007669"/>
    <property type="project" value="UniProtKB-ARBA"/>
</dbReference>
<evidence type="ECO:0000313" key="12">
    <source>
        <dbReference type="Proteomes" id="UP000053029"/>
    </source>
</evidence>
<dbReference type="EMBL" id="KN846971">
    <property type="protein sequence ID" value="KIW82539.1"/>
    <property type="molecule type" value="Genomic_DNA"/>
</dbReference>
<keyword evidence="12" id="KW-1185">Reference proteome</keyword>
<dbReference type="GO" id="GO:0005834">
    <property type="term" value="C:heterotrimeric G-protein complex"/>
    <property type="evidence" value="ECO:0007669"/>
    <property type="project" value="TreeGrafter"/>
</dbReference>
<feature type="binding site" evidence="10">
    <location>
        <position position="47"/>
    </location>
    <ligand>
        <name>Mg(2+)</name>
        <dbReference type="ChEBI" id="CHEBI:18420"/>
    </ligand>
</feature>
<keyword evidence="3 9" id="KW-0547">Nucleotide-binding</keyword>
<evidence type="ECO:0000256" key="5">
    <source>
        <dbReference type="ARBA" id="ARBA00023134"/>
    </source>
</evidence>
<dbReference type="STRING" id="1442368.A0A0D2HDL0"/>
<dbReference type="Gene3D" id="3.40.50.300">
    <property type="entry name" value="P-loop containing nucleotide triphosphate hydrolases"/>
    <property type="match status" value="1"/>
</dbReference>
<evidence type="ECO:0000256" key="9">
    <source>
        <dbReference type="PIRSR" id="PIRSR601019-1"/>
    </source>
</evidence>
<keyword evidence="6" id="KW-0564">Palmitate</keyword>
<dbReference type="GeneID" id="25305056"/>
<dbReference type="AlphaFoldDB" id="A0A0D2HDL0"/>
<keyword evidence="7" id="KW-0807">Transducer</keyword>
<dbReference type="InterPro" id="IPR027417">
    <property type="entry name" value="P-loop_NTPase"/>
</dbReference>